<dbReference type="Pfam" id="PF01326">
    <property type="entry name" value="PPDK_N"/>
    <property type="match status" value="1"/>
</dbReference>
<dbReference type="PANTHER" id="PTHR43615">
    <property type="entry name" value="PHOSPHOENOLPYRUVATE SYNTHASE-RELATED"/>
    <property type="match status" value="1"/>
</dbReference>
<dbReference type="EMBL" id="CP089982">
    <property type="protein sequence ID" value="WXA92609.1"/>
    <property type="molecule type" value="Genomic_DNA"/>
</dbReference>
<dbReference type="InterPro" id="IPR002192">
    <property type="entry name" value="PPDK_AMP/ATP-bd"/>
</dbReference>
<name>A0ABZ2K1K3_9BACT</name>
<dbReference type="Gene3D" id="3.30.1490.20">
    <property type="entry name" value="ATP-grasp fold, A domain"/>
    <property type="match status" value="1"/>
</dbReference>
<organism evidence="2 3">
    <name type="scientific">Pendulispora brunnea</name>
    <dbReference type="NCBI Taxonomy" id="2905690"/>
    <lineage>
        <taxon>Bacteria</taxon>
        <taxon>Pseudomonadati</taxon>
        <taxon>Myxococcota</taxon>
        <taxon>Myxococcia</taxon>
        <taxon>Myxococcales</taxon>
        <taxon>Sorangiineae</taxon>
        <taxon>Pendulisporaceae</taxon>
        <taxon>Pendulispora</taxon>
    </lineage>
</organism>
<proteinExistence type="predicted"/>
<feature type="domain" description="Pyruvate phosphate dikinase AMP/ATP-binding" evidence="1">
    <location>
        <begin position="396"/>
        <end position="676"/>
    </location>
</feature>
<dbReference type="PANTHER" id="PTHR43615:SF1">
    <property type="entry name" value="PPDK_N DOMAIN-CONTAINING PROTEIN"/>
    <property type="match status" value="1"/>
</dbReference>
<reference evidence="2 3" key="1">
    <citation type="submission" date="2021-12" db="EMBL/GenBank/DDBJ databases">
        <title>Discovery of the Pendulisporaceae a myxobacterial family with distinct sporulation behavior and unique specialized metabolism.</title>
        <authorList>
            <person name="Garcia R."/>
            <person name="Popoff A."/>
            <person name="Bader C.D."/>
            <person name="Loehr J."/>
            <person name="Walesch S."/>
            <person name="Walt C."/>
            <person name="Boldt J."/>
            <person name="Bunk B."/>
            <person name="Haeckl F.J.F.P.J."/>
            <person name="Gunesch A.P."/>
            <person name="Birkelbach J."/>
            <person name="Nuebel U."/>
            <person name="Pietschmann T."/>
            <person name="Bach T."/>
            <person name="Mueller R."/>
        </authorList>
    </citation>
    <scope>NUCLEOTIDE SEQUENCE [LARGE SCALE GENOMIC DNA]</scope>
    <source>
        <strain evidence="2 3">MSr12523</strain>
    </source>
</reference>
<dbReference type="Proteomes" id="UP001379533">
    <property type="component" value="Chromosome"/>
</dbReference>
<dbReference type="InterPro" id="IPR013815">
    <property type="entry name" value="ATP_grasp_subdomain_1"/>
</dbReference>
<gene>
    <name evidence="2" type="ORF">LZC95_39955</name>
</gene>
<accession>A0ABZ2K1K3</accession>
<dbReference type="SUPFAM" id="SSF56059">
    <property type="entry name" value="Glutathione synthetase ATP-binding domain-like"/>
    <property type="match status" value="1"/>
</dbReference>
<dbReference type="Gene3D" id="3.30.470.20">
    <property type="entry name" value="ATP-grasp fold, B domain"/>
    <property type="match status" value="1"/>
</dbReference>
<evidence type="ECO:0000313" key="2">
    <source>
        <dbReference type="EMBL" id="WXA92609.1"/>
    </source>
</evidence>
<dbReference type="InterPro" id="IPR051549">
    <property type="entry name" value="PEP_Utilizing_Enz"/>
</dbReference>
<evidence type="ECO:0000313" key="3">
    <source>
        <dbReference type="Proteomes" id="UP001379533"/>
    </source>
</evidence>
<evidence type="ECO:0000259" key="1">
    <source>
        <dbReference type="Pfam" id="PF01326"/>
    </source>
</evidence>
<dbReference type="RefSeq" id="WP_394843213.1">
    <property type="nucleotide sequence ID" value="NZ_CP089982.1"/>
</dbReference>
<keyword evidence="3" id="KW-1185">Reference proteome</keyword>
<sequence>MTNAAQVAEAETAALVGEPLTMEAFDRLSGELSGVRFVKIVVDRPAGVAHFLDSARWRFHVEYVAKLLNMPRAELERTLDAVNASVYNDPDRRFYLAILSRHVRQPGTPSKTLHTHQSNGTAEVFFSLETTEADTMDAEMLRYLYTFVRQNVDPSIPVVMKPANHLQEAFLRTIPTDEVPRVLAHELFSQARFVPLNPGMARGRLRVFRTSADYRNMTQPLKWSDIVVMERVPEDIPRVSGIINTAHITPLSHVNVLAHGWKIPNAIALDAFEQIEREKLDGQWVEYRIDPSNANLSLQRIEAPSLAELPAPPRQHVWIDDPETVTGNILGLEELRASDRYRYGTKAANLGELHHLLANGSHRLLGFYQVPRPPRSDLLEYLARQLGVANGEGLANASLAMLRKYVRIPRGIALPFAVQQAFLQSSWRIQQVVGKLKAVLELGADEHIDPLCLELQDLIRRTRMPADMRHSIDAAIVHHLAGADKFVVRSSSNAEDLAGFSAAGIYESVTRVSGVETILRSIQEVWASLVSPRSVRLRQQAGISLDAVYMGVVIQQEVASKLGGVMVTTNPTSASDFRHVYINASRRGSVNAIVSGDASPLQYLYNTMEGGGRTVSLGDSDTDLDDNDKALLGRLALVGRLLQSHFAANYTFADPIDVEWLAGNDELQILQVRPYSH</sequence>
<protein>
    <recommendedName>
        <fullName evidence="1">Pyruvate phosphate dikinase AMP/ATP-binding domain-containing protein</fullName>
    </recommendedName>
</protein>